<reference evidence="2 3" key="1">
    <citation type="submission" date="2015-05" db="EMBL/GenBank/DDBJ databases">
        <title>Genome sequencing and analysis of members of genus Stenotrophomonas.</title>
        <authorList>
            <person name="Patil P.P."/>
            <person name="Midha S."/>
            <person name="Patil P.B."/>
        </authorList>
    </citation>
    <scope>NUCLEOTIDE SEQUENCE [LARGE SCALE GENOMIC DNA]</scope>
    <source>
        <strain evidence="2 3">DSM 18929</strain>
    </source>
</reference>
<dbReference type="Proteomes" id="UP000050864">
    <property type="component" value="Unassembled WGS sequence"/>
</dbReference>
<dbReference type="PATRIC" id="fig|405444.3.peg.3771"/>
<dbReference type="AlphaFoldDB" id="A0A0R0CHX4"/>
<evidence type="ECO:0000256" key="1">
    <source>
        <dbReference type="SAM" id="Phobius"/>
    </source>
</evidence>
<keyword evidence="1" id="KW-1133">Transmembrane helix</keyword>
<sequence length="63" mass="6759">MNARIRKFFKEEDGVTALEYGLLAAVVAGIILFFARDGLTAVFRTILTKLQGVVTNSDAPAAS</sequence>
<accession>A0A0R0CHX4</accession>
<dbReference type="Pfam" id="PF04964">
    <property type="entry name" value="Flp_Fap"/>
    <property type="match status" value="1"/>
</dbReference>
<gene>
    <name evidence="2" type="ORF">ABB26_05300</name>
</gene>
<organism evidence="2 3">
    <name type="scientific">Stenotrophomonas humi</name>
    <dbReference type="NCBI Taxonomy" id="405444"/>
    <lineage>
        <taxon>Bacteria</taxon>
        <taxon>Pseudomonadati</taxon>
        <taxon>Pseudomonadota</taxon>
        <taxon>Gammaproteobacteria</taxon>
        <taxon>Lysobacterales</taxon>
        <taxon>Lysobacteraceae</taxon>
        <taxon>Stenotrophomonas</taxon>
    </lineage>
</organism>
<proteinExistence type="predicted"/>
<protein>
    <submittedName>
        <fullName evidence="2">Pilin</fullName>
    </submittedName>
</protein>
<dbReference type="InterPro" id="IPR007047">
    <property type="entry name" value="Flp_Fap"/>
</dbReference>
<dbReference type="OrthoDB" id="5690605at2"/>
<evidence type="ECO:0000313" key="2">
    <source>
        <dbReference type="EMBL" id="KRG65217.1"/>
    </source>
</evidence>
<dbReference type="STRING" id="405444.ABB26_05300"/>
<comment type="caution">
    <text evidence="2">The sequence shown here is derived from an EMBL/GenBank/DDBJ whole genome shotgun (WGS) entry which is preliminary data.</text>
</comment>
<keyword evidence="1" id="KW-0472">Membrane</keyword>
<keyword evidence="3" id="KW-1185">Reference proteome</keyword>
<feature type="transmembrane region" description="Helical" evidence="1">
    <location>
        <begin position="20"/>
        <end position="39"/>
    </location>
</feature>
<name>A0A0R0CHX4_9GAMM</name>
<keyword evidence="1" id="KW-0812">Transmembrane</keyword>
<dbReference type="EMBL" id="LDJI01000009">
    <property type="protein sequence ID" value="KRG65217.1"/>
    <property type="molecule type" value="Genomic_DNA"/>
</dbReference>
<evidence type="ECO:0000313" key="3">
    <source>
        <dbReference type="Proteomes" id="UP000050864"/>
    </source>
</evidence>
<dbReference type="RefSeq" id="WP_057632626.1">
    <property type="nucleotide sequence ID" value="NZ_LDJI01000009.1"/>
</dbReference>